<reference evidence="1 2" key="1">
    <citation type="submission" date="2018-06" db="EMBL/GenBank/DDBJ databases">
        <title>Comparative genomics of Bradyrhizobium nodulating Arachidis hypogaea.</title>
        <authorList>
            <person name="Li Y."/>
        </authorList>
    </citation>
    <scope>NUCLEOTIDE SEQUENCE [LARGE SCALE GENOMIC DNA]</scope>
    <source>
        <strain evidence="1 2">CCBAU 051107</strain>
    </source>
</reference>
<dbReference type="KEGG" id="barh:WN72_22705"/>
<evidence type="ECO:0000313" key="2">
    <source>
        <dbReference type="Proteomes" id="UP000594015"/>
    </source>
</evidence>
<organism evidence="1 2">
    <name type="scientific">Bradyrhizobium arachidis</name>
    <dbReference type="NCBI Taxonomy" id="858423"/>
    <lineage>
        <taxon>Bacteria</taxon>
        <taxon>Pseudomonadati</taxon>
        <taxon>Pseudomonadota</taxon>
        <taxon>Alphaproteobacteria</taxon>
        <taxon>Hyphomicrobiales</taxon>
        <taxon>Nitrobacteraceae</taxon>
        <taxon>Bradyrhizobium</taxon>
    </lineage>
</organism>
<proteinExistence type="predicted"/>
<name>A0AAE7NMT6_9BRAD</name>
<evidence type="ECO:0000313" key="1">
    <source>
        <dbReference type="EMBL" id="QOZ68819.1"/>
    </source>
</evidence>
<dbReference type="EMBL" id="CP030050">
    <property type="protein sequence ID" value="QOZ68819.1"/>
    <property type="molecule type" value="Genomic_DNA"/>
</dbReference>
<dbReference type="Proteomes" id="UP000594015">
    <property type="component" value="Chromosome"/>
</dbReference>
<protein>
    <submittedName>
        <fullName evidence="1">Uncharacterized protein</fullName>
    </submittedName>
</protein>
<gene>
    <name evidence="1" type="ORF">WN72_22705</name>
</gene>
<accession>A0AAE7NMT6</accession>
<dbReference type="AlphaFoldDB" id="A0AAE7NMT6"/>
<sequence length="160" mass="17687">MKLVRLDDDRVGLFVLLPKGPHAIDIANSLGVFPHDPLSNGLLNGALKGGCDWSVIVKHWVHLRWPLKRLQSIALANPDTPRLVLQPLVDATGTASTANPIIAIEVTDIEGVERHDPTGWHTMQRHFALPPGDEAVRQSAADETVRVIDFRSIEQRRHPS</sequence>